<keyword evidence="3" id="KW-0378">Hydrolase</keyword>
<proteinExistence type="inferred from homology"/>
<gene>
    <name evidence="6" type="ORF">H8705_02875</name>
</gene>
<dbReference type="InterPro" id="IPR003785">
    <property type="entry name" value="Creatininase/forma_Hydrolase"/>
</dbReference>
<dbReference type="RefSeq" id="WP_262394351.1">
    <property type="nucleotide sequence ID" value="NZ_JACRTD010000002.1"/>
</dbReference>
<evidence type="ECO:0000256" key="4">
    <source>
        <dbReference type="ARBA" id="ARBA00022833"/>
    </source>
</evidence>
<dbReference type="GO" id="GO:0016811">
    <property type="term" value="F:hydrolase activity, acting on carbon-nitrogen (but not peptide) bonds, in linear amides"/>
    <property type="evidence" value="ECO:0007669"/>
    <property type="project" value="TreeGrafter"/>
</dbReference>
<organism evidence="6 7">
    <name type="scientific">Youxingia wuxianensis</name>
    <dbReference type="NCBI Taxonomy" id="2763678"/>
    <lineage>
        <taxon>Bacteria</taxon>
        <taxon>Bacillati</taxon>
        <taxon>Bacillota</taxon>
        <taxon>Clostridia</taxon>
        <taxon>Eubacteriales</taxon>
        <taxon>Oscillospiraceae</taxon>
        <taxon>Youxingia</taxon>
    </lineage>
</organism>
<comment type="cofactor">
    <cofactor evidence="1">
        <name>Zn(2+)</name>
        <dbReference type="ChEBI" id="CHEBI:29105"/>
    </cofactor>
</comment>
<evidence type="ECO:0000256" key="3">
    <source>
        <dbReference type="ARBA" id="ARBA00022801"/>
    </source>
</evidence>
<keyword evidence="2" id="KW-0479">Metal-binding</keyword>
<dbReference type="SUPFAM" id="SSF102215">
    <property type="entry name" value="Creatininase"/>
    <property type="match status" value="1"/>
</dbReference>
<evidence type="ECO:0000256" key="5">
    <source>
        <dbReference type="ARBA" id="ARBA00024029"/>
    </source>
</evidence>
<evidence type="ECO:0000256" key="2">
    <source>
        <dbReference type="ARBA" id="ARBA00022723"/>
    </source>
</evidence>
<keyword evidence="4" id="KW-0862">Zinc</keyword>
<dbReference type="PANTHER" id="PTHR35005:SF1">
    <property type="entry name" value="2-AMINO-5-FORMYLAMINO-6-RIBOSYLAMINOPYRIMIDIN-4(3H)-ONE 5'-MONOPHOSPHATE DEFORMYLASE"/>
    <property type="match status" value="1"/>
</dbReference>
<dbReference type="PANTHER" id="PTHR35005">
    <property type="entry name" value="3-DEHYDRO-SCYLLO-INOSOSE HYDROLASE"/>
    <property type="match status" value="1"/>
</dbReference>
<dbReference type="GO" id="GO:0046872">
    <property type="term" value="F:metal ion binding"/>
    <property type="evidence" value="ECO:0007669"/>
    <property type="project" value="UniProtKB-KW"/>
</dbReference>
<keyword evidence="7" id="KW-1185">Reference proteome</keyword>
<dbReference type="Gene3D" id="3.40.50.10310">
    <property type="entry name" value="Creatininase"/>
    <property type="match status" value="1"/>
</dbReference>
<dbReference type="InterPro" id="IPR024087">
    <property type="entry name" value="Creatininase-like_sf"/>
</dbReference>
<dbReference type="AlphaFoldDB" id="A0A926IG53"/>
<reference evidence="6" key="1">
    <citation type="submission" date="2020-08" db="EMBL/GenBank/DDBJ databases">
        <title>Genome public.</title>
        <authorList>
            <person name="Liu C."/>
            <person name="Sun Q."/>
        </authorList>
    </citation>
    <scope>NUCLEOTIDE SEQUENCE</scope>
    <source>
        <strain evidence="6">NSJ-64</strain>
    </source>
</reference>
<name>A0A926IG53_9FIRM</name>
<comment type="caution">
    <text evidence="6">The sequence shown here is derived from an EMBL/GenBank/DDBJ whole genome shotgun (WGS) entry which is preliminary data.</text>
</comment>
<evidence type="ECO:0000313" key="6">
    <source>
        <dbReference type="EMBL" id="MBC8584519.1"/>
    </source>
</evidence>
<dbReference type="EMBL" id="JACRTD010000002">
    <property type="protein sequence ID" value="MBC8584519.1"/>
    <property type="molecule type" value="Genomic_DNA"/>
</dbReference>
<comment type="similarity">
    <text evidence="5">Belongs to the creatininase superfamily.</text>
</comment>
<evidence type="ECO:0000313" key="7">
    <source>
        <dbReference type="Proteomes" id="UP000623678"/>
    </source>
</evidence>
<evidence type="ECO:0000256" key="1">
    <source>
        <dbReference type="ARBA" id="ARBA00001947"/>
    </source>
</evidence>
<accession>A0A926IG53</accession>
<dbReference type="Pfam" id="PF02633">
    <property type="entry name" value="Creatininase"/>
    <property type="match status" value="1"/>
</dbReference>
<dbReference type="Proteomes" id="UP000623678">
    <property type="component" value="Unassembled WGS sequence"/>
</dbReference>
<dbReference type="GO" id="GO:0009231">
    <property type="term" value="P:riboflavin biosynthetic process"/>
    <property type="evidence" value="ECO:0007669"/>
    <property type="project" value="TreeGrafter"/>
</dbReference>
<protein>
    <submittedName>
        <fullName evidence="6">Creatininase family protein</fullName>
    </submittedName>
</protein>
<sequence length="275" mass="31081">MNRKIDFCGHRWLQNMTWMEVEAYLNRGGKSIIIPCGQTEQHGPHLPMGNDTYVAIALAETVAELTDTLIAPPVWLGWAPRMLAFPGSMTVRAETLTDILIDLCESLMVHGFERFYIINGHRRENLPPMEIACTRLRYQTGALAAVLDPSYFGMEEQVQLSEGNRNIQSHACGTETAHMMYIDRSLVDEGSFKNSPAEQMPNLDHFVLDNDHAIYYDTPEEFRAYRGPDGVRGDVAWATVERGEALHKAMAKGMADYILRSRNMPLQIRKPEPIA</sequence>